<organism evidence="1 2">
    <name type="scientific">Pusillimonas noertemannii</name>
    <dbReference type="NCBI Taxonomy" id="305977"/>
    <lineage>
        <taxon>Bacteria</taxon>
        <taxon>Pseudomonadati</taxon>
        <taxon>Pseudomonadota</taxon>
        <taxon>Betaproteobacteria</taxon>
        <taxon>Burkholderiales</taxon>
        <taxon>Alcaligenaceae</taxon>
        <taxon>Pusillimonas</taxon>
    </lineage>
</organism>
<dbReference type="InterPro" id="IPR011051">
    <property type="entry name" value="RmlC_Cupin_sf"/>
</dbReference>
<name>A0A2U1CJQ1_9BURK</name>
<dbReference type="Gene3D" id="2.60.120.10">
    <property type="entry name" value="Jelly Rolls"/>
    <property type="match status" value="1"/>
</dbReference>
<dbReference type="EMBL" id="QEKO01000004">
    <property type="protein sequence ID" value="PVY61247.1"/>
    <property type="molecule type" value="Genomic_DNA"/>
</dbReference>
<gene>
    <name evidence="1" type="ORF">C7440_2797</name>
</gene>
<accession>A0A2U1CJQ1</accession>
<dbReference type="OrthoDB" id="4627574at2"/>
<evidence type="ECO:0000313" key="2">
    <source>
        <dbReference type="Proteomes" id="UP000246145"/>
    </source>
</evidence>
<proteinExistence type="predicted"/>
<comment type="caution">
    <text evidence="1">The sequence shown here is derived from an EMBL/GenBank/DDBJ whole genome shotgun (WGS) entry which is preliminary data.</text>
</comment>
<sequence>MDHVLNTEQIPWTLLSGAGLRGCEQRRNIIANDYTDAYSADVIRVAPGGWFIAQAEDVRCSISVLAGVGKAHVGEENSLVMAGAVIKISDGIPHKLENLSDEFLVFLAIYDPPQTGYEE</sequence>
<dbReference type="SUPFAM" id="SSF51182">
    <property type="entry name" value="RmlC-like cupins"/>
    <property type="match status" value="1"/>
</dbReference>
<protein>
    <submittedName>
        <fullName evidence="1">Mannose-6-phosphate isomerase-like protein (Cupin superfamily)</fullName>
    </submittedName>
</protein>
<dbReference type="Proteomes" id="UP000246145">
    <property type="component" value="Unassembled WGS sequence"/>
</dbReference>
<keyword evidence="2" id="KW-1185">Reference proteome</keyword>
<dbReference type="InterPro" id="IPR014710">
    <property type="entry name" value="RmlC-like_jellyroll"/>
</dbReference>
<keyword evidence="1" id="KW-0413">Isomerase</keyword>
<dbReference type="GO" id="GO:0016853">
    <property type="term" value="F:isomerase activity"/>
    <property type="evidence" value="ECO:0007669"/>
    <property type="project" value="UniProtKB-KW"/>
</dbReference>
<dbReference type="RefSeq" id="WP_116518987.1">
    <property type="nucleotide sequence ID" value="NZ_JACCEX010000004.1"/>
</dbReference>
<evidence type="ECO:0000313" key="1">
    <source>
        <dbReference type="EMBL" id="PVY61247.1"/>
    </source>
</evidence>
<reference evidence="1 2" key="1">
    <citation type="submission" date="2018-04" db="EMBL/GenBank/DDBJ databases">
        <title>Genomic Encyclopedia of Type Strains, Phase IV (KMG-IV): sequencing the most valuable type-strain genomes for metagenomic binning, comparative biology and taxonomic classification.</title>
        <authorList>
            <person name="Goeker M."/>
        </authorList>
    </citation>
    <scope>NUCLEOTIDE SEQUENCE [LARGE SCALE GENOMIC DNA]</scope>
    <source>
        <strain evidence="1 2">DSM 10065</strain>
    </source>
</reference>
<dbReference type="AlphaFoldDB" id="A0A2U1CJQ1"/>